<evidence type="ECO:0000256" key="5">
    <source>
        <dbReference type="ARBA" id="ARBA00022833"/>
    </source>
</evidence>
<feature type="binding site" evidence="7">
    <location>
        <position position="192"/>
    </location>
    <ligand>
        <name>Zn(2+)</name>
        <dbReference type="ChEBI" id="CHEBI:29105"/>
        <label>2</label>
        <note>catalytic</note>
    </ligand>
</feature>
<feature type="binding site" evidence="7">
    <location>
        <position position="169"/>
    </location>
    <ligand>
        <name>Zn(2+)</name>
        <dbReference type="ChEBI" id="CHEBI:29105"/>
        <label>1</label>
    </ligand>
</feature>
<dbReference type="Gene3D" id="3.40.390.10">
    <property type="entry name" value="Collagenase (Catalytic Domain)"/>
    <property type="match status" value="1"/>
</dbReference>
<sequence length="287" mass="32755">MFFPLLLLLFEAVMGNDNRGAEIEIPWNDYLRRYGYLTPEKNAGGAARLIDATEAISKFQTCTIHNCSPLNGRKRKRRSVFSKWKKTNLTFFITNRPSYMDARLVDGTIWQSFQQWENISTLSFRPARGEKDADIVISFPSPHEHSNCSSRFAAADLAHAFFPEYGKVHYNMDWKWDTPGRLSSVSVHELGHAIGLAHSPDARSVMYALNTPDAKKITTVEINELRESYGVKHGIGWVEEDFIMRETPDEVNSPPNPCKSTVDAAFRRRGEYIFFKVHPTTLCKTKS</sequence>
<evidence type="ECO:0000256" key="8">
    <source>
        <dbReference type="SAM" id="SignalP"/>
    </source>
</evidence>
<evidence type="ECO:0000256" key="6">
    <source>
        <dbReference type="PIRSR" id="PIRSR621190-1"/>
    </source>
</evidence>
<evidence type="ECO:0000256" key="2">
    <source>
        <dbReference type="ARBA" id="ARBA00022670"/>
    </source>
</evidence>
<organism evidence="10 11">
    <name type="scientific">Pristionchus fissidentatus</name>
    <dbReference type="NCBI Taxonomy" id="1538716"/>
    <lineage>
        <taxon>Eukaryota</taxon>
        <taxon>Metazoa</taxon>
        <taxon>Ecdysozoa</taxon>
        <taxon>Nematoda</taxon>
        <taxon>Chromadorea</taxon>
        <taxon>Rhabditida</taxon>
        <taxon>Rhabditina</taxon>
        <taxon>Diplogasteromorpha</taxon>
        <taxon>Diplogasteroidea</taxon>
        <taxon>Neodiplogasteridae</taxon>
        <taxon>Pristionchus</taxon>
    </lineage>
</organism>
<comment type="cofactor">
    <cofactor evidence="7">
        <name>Zn(2+)</name>
        <dbReference type="ChEBI" id="CHEBI:29105"/>
    </cofactor>
    <text evidence="7">Binds 2 Zn(2+) ions per subunit.</text>
</comment>
<evidence type="ECO:0000259" key="9">
    <source>
        <dbReference type="SMART" id="SM00235"/>
    </source>
</evidence>
<dbReference type="InterPro" id="IPR006026">
    <property type="entry name" value="Peptidase_Metallo"/>
</dbReference>
<comment type="similarity">
    <text evidence="1">Belongs to the peptidase M10A family.</text>
</comment>
<feature type="binding site" evidence="7">
    <location>
        <position position="206"/>
    </location>
    <ligand>
        <name>Zn(2+)</name>
        <dbReference type="ChEBI" id="CHEBI:29105"/>
        <label>2</label>
        <note>catalytic</note>
    </ligand>
</feature>
<dbReference type="InterPro" id="IPR024079">
    <property type="entry name" value="MetalloPept_cat_dom_sf"/>
</dbReference>
<keyword evidence="2" id="KW-0645">Protease</keyword>
<feature type="active site" evidence="6">
    <location>
        <position position="189"/>
    </location>
</feature>
<dbReference type="GO" id="GO:0030574">
    <property type="term" value="P:collagen catabolic process"/>
    <property type="evidence" value="ECO:0007669"/>
    <property type="project" value="TreeGrafter"/>
</dbReference>
<evidence type="ECO:0000313" key="11">
    <source>
        <dbReference type="Proteomes" id="UP001432322"/>
    </source>
</evidence>
<feature type="signal peptide" evidence="8">
    <location>
        <begin position="1"/>
        <end position="15"/>
    </location>
</feature>
<comment type="cofactor">
    <cofactor evidence="7">
        <name>Ca(2+)</name>
        <dbReference type="ChEBI" id="CHEBI:29108"/>
    </cofactor>
    <text evidence="7">Can bind about 5 Ca(2+) ions per subunit.</text>
</comment>
<dbReference type="PANTHER" id="PTHR10201:SF309">
    <property type="entry name" value="PEPTIDASE METALLOPEPTIDASE DOMAIN-CONTAINING PROTEIN"/>
    <property type="match status" value="1"/>
</dbReference>
<feature type="binding site" evidence="7">
    <location>
        <position position="263"/>
    </location>
    <ligand>
        <name>Ca(2+)</name>
        <dbReference type="ChEBI" id="CHEBI:29108"/>
        <label>4</label>
    </ligand>
</feature>
<dbReference type="PRINTS" id="PR00138">
    <property type="entry name" value="MATRIXIN"/>
</dbReference>
<keyword evidence="7" id="KW-0106">Calcium</keyword>
<feature type="binding site" evidence="7">
    <location>
        <position position="198"/>
    </location>
    <ligand>
        <name>Zn(2+)</name>
        <dbReference type="ChEBI" id="CHEBI:29105"/>
        <label>2</label>
        <note>catalytic</note>
    </ligand>
</feature>
<protein>
    <recommendedName>
        <fullName evidence="9">Peptidase metallopeptidase domain-containing protein</fullName>
    </recommendedName>
</protein>
<keyword evidence="8" id="KW-0732">Signal</keyword>
<dbReference type="EMBL" id="BTSY01000003">
    <property type="protein sequence ID" value="GMT18425.1"/>
    <property type="molecule type" value="Genomic_DNA"/>
</dbReference>
<gene>
    <name evidence="10" type="ORF">PFISCL1PPCAC_9722</name>
</gene>
<dbReference type="SMART" id="SM00235">
    <property type="entry name" value="ZnMc"/>
    <property type="match status" value="1"/>
</dbReference>
<proteinExistence type="inferred from homology"/>
<evidence type="ECO:0000256" key="4">
    <source>
        <dbReference type="ARBA" id="ARBA00022801"/>
    </source>
</evidence>
<evidence type="ECO:0000256" key="1">
    <source>
        <dbReference type="ARBA" id="ARBA00010370"/>
    </source>
</evidence>
<name>A0AAV5VFG2_9BILA</name>
<comment type="caution">
    <text evidence="10">The sequence shown here is derived from an EMBL/GenBank/DDBJ whole genome shotgun (WGS) entry which is preliminary data.</text>
</comment>
<feature type="chain" id="PRO_5043797981" description="Peptidase metallopeptidase domain-containing protein" evidence="8">
    <location>
        <begin position="16"/>
        <end position="287"/>
    </location>
</feature>
<feature type="domain" description="Peptidase metallopeptidase" evidence="9">
    <location>
        <begin position="80"/>
        <end position="231"/>
    </location>
</feature>
<feature type="binding site" evidence="7">
    <location>
        <position position="159"/>
    </location>
    <ligand>
        <name>Zn(2+)</name>
        <dbReference type="ChEBI" id="CHEBI:29105"/>
        <label>1</label>
    </ligand>
</feature>
<dbReference type="InterPro" id="IPR001818">
    <property type="entry name" value="Pept_M10_metallopeptidase"/>
</dbReference>
<dbReference type="GO" id="GO:0031012">
    <property type="term" value="C:extracellular matrix"/>
    <property type="evidence" value="ECO:0007669"/>
    <property type="project" value="InterPro"/>
</dbReference>
<keyword evidence="4" id="KW-0378">Hydrolase</keyword>
<dbReference type="GO" id="GO:0006508">
    <property type="term" value="P:proteolysis"/>
    <property type="evidence" value="ECO:0007669"/>
    <property type="project" value="UniProtKB-KW"/>
</dbReference>
<dbReference type="GO" id="GO:0005615">
    <property type="term" value="C:extracellular space"/>
    <property type="evidence" value="ECO:0007669"/>
    <property type="project" value="TreeGrafter"/>
</dbReference>
<evidence type="ECO:0000256" key="7">
    <source>
        <dbReference type="PIRSR" id="PIRSR621190-2"/>
    </source>
</evidence>
<reference evidence="10" key="1">
    <citation type="submission" date="2023-10" db="EMBL/GenBank/DDBJ databases">
        <title>Genome assembly of Pristionchus species.</title>
        <authorList>
            <person name="Yoshida K."/>
            <person name="Sommer R.J."/>
        </authorList>
    </citation>
    <scope>NUCLEOTIDE SEQUENCE</scope>
    <source>
        <strain evidence="10">RS5133</strain>
    </source>
</reference>
<dbReference type="PANTHER" id="PTHR10201">
    <property type="entry name" value="MATRIX METALLOPROTEINASE"/>
    <property type="match status" value="1"/>
</dbReference>
<dbReference type="Pfam" id="PF00413">
    <property type="entry name" value="Peptidase_M10"/>
    <property type="match status" value="1"/>
</dbReference>
<keyword evidence="5 7" id="KW-0862">Zinc</keyword>
<dbReference type="GO" id="GO:0030198">
    <property type="term" value="P:extracellular matrix organization"/>
    <property type="evidence" value="ECO:0007669"/>
    <property type="project" value="TreeGrafter"/>
</dbReference>
<feature type="binding site" evidence="7">
    <location>
        <position position="134"/>
    </location>
    <ligand>
        <name>Ca(2+)</name>
        <dbReference type="ChEBI" id="CHEBI:29108"/>
        <label>2</label>
    </ligand>
</feature>
<dbReference type="InterPro" id="IPR021190">
    <property type="entry name" value="Pept_M10A"/>
</dbReference>
<feature type="binding site" evidence="7">
    <location>
        <position position="188"/>
    </location>
    <ligand>
        <name>Zn(2+)</name>
        <dbReference type="ChEBI" id="CHEBI:29105"/>
        <label>2</label>
        <note>catalytic</note>
    </ligand>
</feature>
<dbReference type="AlphaFoldDB" id="A0AAV5VFG2"/>
<dbReference type="GO" id="GO:0004222">
    <property type="term" value="F:metalloendopeptidase activity"/>
    <property type="evidence" value="ECO:0007669"/>
    <property type="project" value="InterPro"/>
</dbReference>
<evidence type="ECO:0000313" key="10">
    <source>
        <dbReference type="EMBL" id="GMT18425.1"/>
    </source>
</evidence>
<evidence type="ECO:0000256" key="3">
    <source>
        <dbReference type="ARBA" id="ARBA00022723"/>
    </source>
</evidence>
<feature type="binding site" evidence="7">
    <location>
        <position position="145"/>
    </location>
    <ligand>
        <name>Zn(2+)</name>
        <dbReference type="ChEBI" id="CHEBI:29105"/>
        <label>1</label>
    </ligand>
</feature>
<keyword evidence="11" id="KW-1185">Reference proteome</keyword>
<keyword evidence="3 7" id="KW-0479">Metal-binding</keyword>
<dbReference type="SUPFAM" id="SSF55486">
    <property type="entry name" value="Metalloproteases ('zincins'), catalytic domain"/>
    <property type="match status" value="1"/>
</dbReference>
<dbReference type="GO" id="GO:0008270">
    <property type="term" value="F:zinc ion binding"/>
    <property type="evidence" value="ECO:0007669"/>
    <property type="project" value="InterPro"/>
</dbReference>
<dbReference type="Proteomes" id="UP001432322">
    <property type="component" value="Unassembled WGS sequence"/>
</dbReference>
<accession>A0AAV5VFG2</accession>